<name>A0A170QCR2_9ZZZZ</name>
<proteinExistence type="predicted"/>
<accession>A0A170QCR2</accession>
<dbReference type="AlphaFoldDB" id="A0A170QCR2"/>
<protein>
    <submittedName>
        <fullName evidence="1">Uncharacterized protein</fullName>
    </submittedName>
</protein>
<reference evidence="1" key="1">
    <citation type="submission" date="2015-10" db="EMBL/GenBank/DDBJ databases">
        <authorList>
            <person name="Gilbert D.G."/>
        </authorList>
    </citation>
    <scope>NUCLEOTIDE SEQUENCE</scope>
</reference>
<dbReference type="EMBL" id="FAXC01000247">
    <property type="protein sequence ID" value="CUV09431.1"/>
    <property type="molecule type" value="Genomic_DNA"/>
</dbReference>
<organism evidence="1">
    <name type="scientific">hydrothermal vent metagenome</name>
    <dbReference type="NCBI Taxonomy" id="652676"/>
    <lineage>
        <taxon>unclassified sequences</taxon>
        <taxon>metagenomes</taxon>
        <taxon>ecological metagenomes</taxon>
    </lineage>
</organism>
<gene>
    <name evidence="1" type="ORF">MGWOODY_Mmi528</name>
</gene>
<sequence>MHFKVSNNGTAAVLEPYISMGGHAALLKNDRSVFVHLHPIGTISMASQEKFQENYTQGVLDREDICFFGFADDSTGNYFNSNTSPNGEVNFPAIKLTTPGNYSIWVQVKSAGEVITQKFDFNVIL</sequence>
<evidence type="ECO:0000313" key="1">
    <source>
        <dbReference type="EMBL" id="CUV09431.1"/>
    </source>
</evidence>